<evidence type="ECO:0000259" key="5">
    <source>
        <dbReference type="PROSITE" id="PS51296"/>
    </source>
</evidence>
<organism evidence="7 8">
    <name type="scientific">Aphanomyces stellatus</name>
    <dbReference type="NCBI Taxonomy" id="120398"/>
    <lineage>
        <taxon>Eukaryota</taxon>
        <taxon>Sar</taxon>
        <taxon>Stramenopiles</taxon>
        <taxon>Oomycota</taxon>
        <taxon>Saprolegniomycetes</taxon>
        <taxon>Saprolegniales</taxon>
        <taxon>Verrucalvaceae</taxon>
        <taxon>Aphanomyces</taxon>
    </lineage>
</organism>
<dbReference type="InterPro" id="IPR017941">
    <property type="entry name" value="Rieske_2Fe-2S"/>
</dbReference>
<reference evidence="7 8" key="1">
    <citation type="submission" date="2019-03" db="EMBL/GenBank/DDBJ databases">
        <authorList>
            <person name="Gaulin E."/>
            <person name="Dumas B."/>
        </authorList>
    </citation>
    <scope>NUCLEOTIDE SEQUENCE [LARGE SCALE GENOMIC DNA]</scope>
    <source>
        <strain evidence="7">CBS 568.67</strain>
    </source>
</reference>
<dbReference type="OrthoDB" id="68627at2759"/>
<dbReference type="SUPFAM" id="SSF50022">
    <property type="entry name" value="ISP domain"/>
    <property type="match status" value="1"/>
</dbReference>
<evidence type="ECO:0000313" key="7">
    <source>
        <dbReference type="EMBL" id="VFT89819.1"/>
    </source>
</evidence>
<dbReference type="GO" id="GO:0051537">
    <property type="term" value="F:2 iron, 2 sulfur cluster binding"/>
    <property type="evidence" value="ECO:0007669"/>
    <property type="project" value="UniProtKB-KW"/>
</dbReference>
<dbReference type="EMBL" id="CAADRA010005434">
    <property type="protein sequence ID" value="VFT89819.1"/>
    <property type="molecule type" value="Genomic_DNA"/>
</dbReference>
<name>A0A485KZ16_9STRA</name>
<dbReference type="InterPro" id="IPR036922">
    <property type="entry name" value="Rieske_2Fe-2S_sf"/>
</dbReference>
<sequence>MLLTKGRCRSLATTSATRVLASLDALQQLAPSKAIKFPWKDDVDGFLFVVDRTPHAYINRCSHVALEMDLNDSDFFTHGVIQCKVHGAMFDPASGLCLRPPPRCKRLSVRPSSSRTSSRVTLPEQPLRRIPVIVEGGNVCLAPPTATSGSGSTPLFDEAYRQLKERELHAKLEADGDAMQEEVDAINRRSMRLVQAARNARPK</sequence>
<evidence type="ECO:0000313" key="6">
    <source>
        <dbReference type="EMBL" id="KAF0696275.1"/>
    </source>
</evidence>
<dbReference type="AlphaFoldDB" id="A0A485KZ16"/>
<accession>A0A485KZ16</accession>
<evidence type="ECO:0000256" key="3">
    <source>
        <dbReference type="ARBA" id="ARBA00023004"/>
    </source>
</evidence>
<keyword evidence="8" id="KW-1185">Reference proteome</keyword>
<evidence type="ECO:0000256" key="2">
    <source>
        <dbReference type="ARBA" id="ARBA00022723"/>
    </source>
</evidence>
<dbReference type="PROSITE" id="PS51296">
    <property type="entry name" value="RIESKE"/>
    <property type="match status" value="1"/>
</dbReference>
<dbReference type="Proteomes" id="UP000332933">
    <property type="component" value="Unassembled WGS sequence"/>
</dbReference>
<keyword evidence="3" id="KW-0408">Iron</keyword>
<gene>
    <name evidence="7" type="primary">Aste57867_12973</name>
    <name evidence="6" type="ORF">As57867_012925</name>
    <name evidence="7" type="ORF">ASTE57867_12973</name>
</gene>
<dbReference type="GO" id="GO:0046872">
    <property type="term" value="F:metal ion binding"/>
    <property type="evidence" value="ECO:0007669"/>
    <property type="project" value="UniProtKB-KW"/>
</dbReference>
<keyword evidence="1" id="KW-0001">2Fe-2S</keyword>
<dbReference type="Pfam" id="PF00355">
    <property type="entry name" value="Rieske"/>
    <property type="match status" value="1"/>
</dbReference>
<evidence type="ECO:0000256" key="4">
    <source>
        <dbReference type="ARBA" id="ARBA00023014"/>
    </source>
</evidence>
<dbReference type="PANTHER" id="PTHR40261:SF1">
    <property type="entry name" value="RIESKE DOMAIN-CONTAINING PROTEIN"/>
    <property type="match status" value="1"/>
</dbReference>
<proteinExistence type="predicted"/>
<evidence type="ECO:0000256" key="1">
    <source>
        <dbReference type="ARBA" id="ARBA00022714"/>
    </source>
</evidence>
<evidence type="ECO:0000313" key="8">
    <source>
        <dbReference type="Proteomes" id="UP000332933"/>
    </source>
</evidence>
<dbReference type="Gene3D" id="2.102.10.10">
    <property type="entry name" value="Rieske [2Fe-2S] iron-sulphur domain"/>
    <property type="match status" value="1"/>
</dbReference>
<dbReference type="EMBL" id="VJMH01005413">
    <property type="protein sequence ID" value="KAF0696275.1"/>
    <property type="molecule type" value="Genomic_DNA"/>
</dbReference>
<protein>
    <submittedName>
        <fullName evidence="7">Aste57867_12973 protein</fullName>
    </submittedName>
</protein>
<reference evidence="6" key="2">
    <citation type="submission" date="2019-06" db="EMBL/GenBank/DDBJ databases">
        <title>Genomics analysis of Aphanomyces spp. identifies a new class of oomycete effector associated with host adaptation.</title>
        <authorList>
            <person name="Gaulin E."/>
        </authorList>
    </citation>
    <scope>NUCLEOTIDE SEQUENCE</scope>
    <source>
        <strain evidence="6">CBS 578.67</strain>
    </source>
</reference>
<feature type="domain" description="Rieske" evidence="5">
    <location>
        <begin position="26"/>
        <end position="141"/>
    </location>
</feature>
<dbReference type="PANTHER" id="PTHR40261">
    <property type="match status" value="1"/>
</dbReference>
<keyword evidence="4" id="KW-0411">Iron-sulfur</keyword>
<keyword evidence="2" id="KW-0479">Metal-binding</keyword>